<dbReference type="EMBL" id="SMAF01000035">
    <property type="protein sequence ID" value="TCS92375.1"/>
    <property type="molecule type" value="Genomic_DNA"/>
</dbReference>
<dbReference type="RefSeq" id="WP_123522808.1">
    <property type="nucleotide sequence ID" value="NZ_JBHLWF010000073.1"/>
</dbReference>
<organism evidence="9 10">
    <name type="scientific">Pseudofulvimonas gallinarii</name>
    <dbReference type="NCBI Taxonomy" id="634155"/>
    <lineage>
        <taxon>Bacteria</taxon>
        <taxon>Pseudomonadati</taxon>
        <taxon>Pseudomonadota</taxon>
        <taxon>Gammaproteobacteria</taxon>
        <taxon>Lysobacterales</taxon>
        <taxon>Rhodanobacteraceae</taxon>
        <taxon>Pseudofulvimonas</taxon>
    </lineage>
</organism>
<evidence type="ECO:0000256" key="1">
    <source>
        <dbReference type="ARBA" id="ARBA00009369"/>
    </source>
</evidence>
<keyword evidence="10" id="KW-1185">Reference proteome</keyword>
<evidence type="ECO:0000256" key="3">
    <source>
        <dbReference type="ARBA" id="ARBA00022960"/>
    </source>
</evidence>
<dbReference type="GO" id="GO:0005886">
    <property type="term" value="C:plasma membrane"/>
    <property type="evidence" value="ECO:0007669"/>
    <property type="project" value="TreeGrafter"/>
</dbReference>
<dbReference type="OrthoDB" id="9808025at2"/>
<evidence type="ECO:0000256" key="6">
    <source>
        <dbReference type="SAM" id="Coils"/>
    </source>
</evidence>
<evidence type="ECO:0000256" key="5">
    <source>
        <dbReference type="PIRNR" id="PIRNR038471"/>
    </source>
</evidence>
<evidence type="ECO:0000256" key="7">
    <source>
        <dbReference type="SAM" id="MobiDB-lite"/>
    </source>
</evidence>
<reference evidence="9 10" key="1">
    <citation type="submission" date="2019-03" db="EMBL/GenBank/DDBJ databases">
        <title>Genomic Encyclopedia of Type Strains, Phase IV (KMG-IV): sequencing the most valuable type-strain genomes for metagenomic binning, comparative biology and taxonomic classification.</title>
        <authorList>
            <person name="Goeker M."/>
        </authorList>
    </citation>
    <scope>NUCLEOTIDE SEQUENCE [LARGE SCALE GENOMIC DNA]</scope>
    <source>
        <strain evidence="9 10">DSM 21944</strain>
    </source>
</reference>
<dbReference type="PANTHER" id="PTHR34138:SF1">
    <property type="entry name" value="CELL SHAPE-DETERMINING PROTEIN MREC"/>
    <property type="match status" value="1"/>
</dbReference>
<dbReference type="InterPro" id="IPR042177">
    <property type="entry name" value="Cell/Rod_1"/>
</dbReference>
<name>A0A4R3L1L8_9GAMM</name>
<dbReference type="Gene3D" id="2.40.10.350">
    <property type="entry name" value="Rod shape-determining protein MreC, domain 2"/>
    <property type="match status" value="1"/>
</dbReference>
<sequence length="314" mass="34157">MAVTGERDSLFASGQAQTLRLIVYLTAAVALMVTDHHSGYLERIRSTLAALATPLYRVAQAPVEAARWLHAAASERVELKRENDSLRANLLLAQARLNAARIETEQNQRLLQLLDAGRRYRLSGRLVQVFDIDIDPYRQRLLLDGGRDMGIQLGQPLIDAYGLIGQVMTVGSTTTTVMLLTDPQHGVPVRNARTNQRAIAYGLGRSDRILLPTLPINSDVQVGDELVTSGLGGRFPAGFPVAVVREVEPDANGMFAQAFAEPYARLQHSSELLLLEEHDAGTDVGEWPSDGVGPPTLPADEEAAVEPVEGETRP</sequence>
<feature type="domain" description="Rod shape-determining protein MreC beta-barrel core" evidence="8">
    <location>
        <begin position="131"/>
        <end position="275"/>
    </location>
</feature>
<keyword evidence="3 5" id="KW-0133">Cell shape</keyword>
<dbReference type="InterPro" id="IPR007221">
    <property type="entry name" value="MreC"/>
</dbReference>
<dbReference type="AlphaFoldDB" id="A0A4R3L1L8"/>
<dbReference type="PIRSF" id="PIRSF038471">
    <property type="entry name" value="MreC"/>
    <property type="match status" value="1"/>
</dbReference>
<evidence type="ECO:0000259" key="8">
    <source>
        <dbReference type="Pfam" id="PF04085"/>
    </source>
</evidence>
<evidence type="ECO:0000256" key="4">
    <source>
        <dbReference type="ARBA" id="ARBA00032089"/>
    </source>
</evidence>
<accession>A0A4R3L1L8</accession>
<evidence type="ECO:0000313" key="10">
    <source>
        <dbReference type="Proteomes" id="UP000294599"/>
    </source>
</evidence>
<proteinExistence type="inferred from homology"/>
<comment type="caution">
    <text evidence="9">The sequence shown here is derived from an EMBL/GenBank/DDBJ whole genome shotgun (WGS) entry which is preliminary data.</text>
</comment>
<feature type="region of interest" description="Disordered" evidence="7">
    <location>
        <begin position="279"/>
        <end position="314"/>
    </location>
</feature>
<dbReference type="InterPro" id="IPR055342">
    <property type="entry name" value="MreC_beta-barrel_core"/>
</dbReference>
<dbReference type="Pfam" id="PF04085">
    <property type="entry name" value="MreC"/>
    <property type="match status" value="1"/>
</dbReference>
<evidence type="ECO:0000256" key="2">
    <source>
        <dbReference type="ARBA" id="ARBA00013855"/>
    </source>
</evidence>
<dbReference type="Proteomes" id="UP000294599">
    <property type="component" value="Unassembled WGS sequence"/>
</dbReference>
<gene>
    <name evidence="9" type="ORF">EDC25_13511</name>
</gene>
<feature type="coiled-coil region" evidence="6">
    <location>
        <begin position="69"/>
        <end position="103"/>
    </location>
</feature>
<comment type="function">
    <text evidence="5">Involved in formation and maintenance of cell shape.</text>
</comment>
<dbReference type="Gene3D" id="2.40.10.340">
    <property type="entry name" value="Rod shape-determining protein MreC, domain 1"/>
    <property type="match status" value="1"/>
</dbReference>
<dbReference type="InterPro" id="IPR042175">
    <property type="entry name" value="Cell/Rod_MreC_2"/>
</dbReference>
<evidence type="ECO:0000313" key="9">
    <source>
        <dbReference type="EMBL" id="TCS92375.1"/>
    </source>
</evidence>
<dbReference type="NCBIfam" id="TIGR00219">
    <property type="entry name" value="mreC"/>
    <property type="match status" value="1"/>
</dbReference>
<protein>
    <recommendedName>
        <fullName evidence="2 5">Cell shape-determining protein MreC</fullName>
    </recommendedName>
    <alternativeName>
        <fullName evidence="4 5">Cell shape protein MreC</fullName>
    </alternativeName>
</protein>
<dbReference type="PANTHER" id="PTHR34138">
    <property type="entry name" value="CELL SHAPE-DETERMINING PROTEIN MREC"/>
    <property type="match status" value="1"/>
</dbReference>
<keyword evidence="6" id="KW-0175">Coiled coil</keyword>
<comment type="similarity">
    <text evidence="1 5">Belongs to the MreC family.</text>
</comment>
<dbReference type="GO" id="GO:0008360">
    <property type="term" value="P:regulation of cell shape"/>
    <property type="evidence" value="ECO:0007669"/>
    <property type="project" value="UniProtKB-KW"/>
</dbReference>